<sequence length="53" mass="6237">MGKKRALVAVMHKIVIATWHMLTNDADYQDLGPSHWQQHPHQVKRRQQRLPPS</sequence>
<name>A0A917PEH6_9ACTN</name>
<dbReference type="EMBL" id="BMQA01000173">
    <property type="protein sequence ID" value="GGJ73210.1"/>
    <property type="molecule type" value="Genomic_DNA"/>
</dbReference>
<comment type="caution">
    <text evidence="2">The sequence shown here is derived from an EMBL/GenBank/DDBJ whole genome shotgun (WGS) entry which is preliminary data.</text>
</comment>
<evidence type="ECO:0000313" key="3">
    <source>
        <dbReference type="Proteomes" id="UP000657574"/>
    </source>
</evidence>
<organism evidence="2 3">
    <name type="scientific">Streptomyces brasiliensis</name>
    <dbReference type="NCBI Taxonomy" id="1954"/>
    <lineage>
        <taxon>Bacteria</taxon>
        <taxon>Bacillati</taxon>
        <taxon>Actinomycetota</taxon>
        <taxon>Actinomycetes</taxon>
        <taxon>Kitasatosporales</taxon>
        <taxon>Streptomycetaceae</taxon>
        <taxon>Streptomyces</taxon>
    </lineage>
</organism>
<accession>A0A917PEH6</accession>
<gene>
    <name evidence="2" type="ORF">GCM10010121_099740</name>
</gene>
<evidence type="ECO:0000313" key="2">
    <source>
        <dbReference type="EMBL" id="GGJ73210.1"/>
    </source>
</evidence>
<feature type="compositionally biased region" description="Basic residues" evidence="1">
    <location>
        <begin position="41"/>
        <end position="53"/>
    </location>
</feature>
<dbReference type="AlphaFoldDB" id="A0A917PEH6"/>
<feature type="region of interest" description="Disordered" evidence="1">
    <location>
        <begin position="30"/>
        <end position="53"/>
    </location>
</feature>
<dbReference type="RefSeq" id="WP_189317888.1">
    <property type="nucleotide sequence ID" value="NZ_BMQA01000173.1"/>
</dbReference>
<keyword evidence="3" id="KW-1185">Reference proteome</keyword>
<reference evidence="2" key="2">
    <citation type="submission" date="2020-09" db="EMBL/GenBank/DDBJ databases">
        <authorList>
            <person name="Sun Q."/>
            <person name="Ohkuma M."/>
        </authorList>
    </citation>
    <scope>NUCLEOTIDE SEQUENCE</scope>
    <source>
        <strain evidence="2">JCM 3086</strain>
    </source>
</reference>
<proteinExistence type="predicted"/>
<dbReference type="Proteomes" id="UP000657574">
    <property type="component" value="Unassembled WGS sequence"/>
</dbReference>
<protein>
    <submittedName>
        <fullName evidence="2">Uncharacterized protein</fullName>
    </submittedName>
</protein>
<evidence type="ECO:0000256" key="1">
    <source>
        <dbReference type="SAM" id="MobiDB-lite"/>
    </source>
</evidence>
<reference evidence="2" key="1">
    <citation type="journal article" date="2014" name="Int. J. Syst. Evol. Microbiol.">
        <title>Complete genome sequence of Corynebacterium casei LMG S-19264T (=DSM 44701T), isolated from a smear-ripened cheese.</title>
        <authorList>
            <consortium name="US DOE Joint Genome Institute (JGI-PGF)"/>
            <person name="Walter F."/>
            <person name="Albersmeier A."/>
            <person name="Kalinowski J."/>
            <person name="Ruckert C."/>
        </authorList>
    </citation>
    <scope>NUCLEOTIDE SEQUENCE</scope>
    <source>
        <strain evidence="2">JCM 3086</strain>
    </source>
</reference>